<dbReference type="Proteomes" id="UP000471293">
    <property type="component" value="Unassembled WGS sequence"/>
</dbReference>
<evidence type="ECO:0000259" key="3">
    <source>
        <dbReference type="Pfam" id="PF02371"/>
    </source>
</evidence>
<feature type="coiled-coil region" evidence="1">
    <location>
        <begin position="193"/>
        <end position="227"/>
    </location>
</feature>
<reference evidence="4 5" key="1">
    <citation type="submission" date="2020-01" db="EMBL/GenBank/DDBJ databases">
        <title>Insect and environment-associated Actinomycetes.</title>
        <authorList>
            <person name="Currrie C."/>
            <person name="Chevrette M."/>
            <person name="Carlson C."/>
            <person name="Stubbendieck R."/>
            <person name="Wendt-Pienkowski E."/>
        </authorList>
    </citation>
    <scope>NUCLEOTIDE SEQUENCE [LARGE SCALE GENOMIC DNA]</scope>
    <source>
        <strain evidence="4 5">SID11342</strain>
    </source>
</reference>
<protein>
    <submittedName>
        <fullName evidence="4">IS110 family transposase</fullName>
    </submittedName>
</protein>
<dbReference type="GO" id="GO:0003677">
    <property type="term" value="F:DNA binding"/>
    <property type="evidence" value="ECO:0007669"/>
    <property type="project" value="InterPro"/>
</dbReference>
<dbReference type="PANTHER" id="PTHR33055:SF16">
    <property type="entry name" value="TRANSPOSASE FOR INSERTION SEQUENCE ELEMENT IS1547"/>
    <property type="match status" value="1"/>
</dbReference>
<dbReference type="PANTHER" id="PTHR33055">
    <property type="entry name" value="TRANSPOSASE FOR INSERTION SEQUENCE ELEMENT IS1111A"/>
    <property type="match status" value="1"/>
</dbReference>
<evidence type="ECO:0000313" key="5">
    <source>
        <dbReference type="Proteomes" id="UP000471293"/>
    </source>
</evidence>
<dbReference type="InterPro" id="IPR047650">
    <property type="entry name" value="Transpos_IS110"/>
</dbReference>
<feature type="domain" description="Transposase IS110-like N-terminal" evidence="2">
    <location>
        <begin position="17"/>
        <end position="156"/>
    </location>
</feature>
<dbReference type="NCBIfam" id="NF033542">
    <property type="entry name" value="transpos_IS110"/>
    <property type="match status" value="1"/>
</dbReference>
<evidence type="ECO:0000256" key="1">
    <source>
        <dbReference type="SAM" id="Coils"/>
    </source>
</evidence>
<dbReference type="GO" id="GO:0004803">
    <property type="term" value="F:transposase activity"/>
    <property type="evidence" value="ECO:0007669"/>
    <property type="project" value="InterPro"/>
</dbReference>
<keyword evidence="1" id="KW-0175">Coiled coil</keyword>
<evidence type="ECO:0000259" key="2">
    <source>
        <dbReference type="Pfam" id="PF01548"/>
    </source>
</evidence>
<sequence>MTVTITPATELDAVFGGVDSHADTIHLAVITDRGGHVADAEFPTTSAGYAAAVAFLNAHGTVTAVGVEGTSSYGLGFTRAARHAGLTVVEVNRPDKAERRRIGKSDPIDAYAAARAALSGRASMIPKDDTVSGIRALHDAARSAVKARTATLNQIARIHITAPDDIRVKYTALRGKTQVDALSRLRPTGDGPRVALLTALKSLARRVQALRAEHDALTAALDTAATEHNPGLRAAFGVGPDTAAQLLVTAGGNPDRLRTEASFAALCGVAPVPASSGRTNPHHLSQGGDRGANSALYRIALVRMSSNARTREHVARQTAAGRTKKEIIRLLKRAIAREIFRYLTTPVAVPDIADLRPARQAKNITLTTVAEHFGVWPAVISCLERGTRRDDALADAYRDWLTAA</sequence>
<evidence type="ECO:0000313" key="4">
    <source>
        <dbReference type="EMBL" id="NEA16484.1"/>
    </source>
</evidence>
<gene>
    <name evidence="4" type="ORF">G3I29_13285</name>
</gene>
<dbReference type="RefSeq" id="WP_164344755.1">
    <property type="nucleotide sequence ID" value="NZ_JAAGLQ010000264.1"/>
</dbReference>
<proteinExistence type="predicted"/>
<dbReference type="Pfam" id="PF01548">
    <property type="entry name" value="DEDD_Tnp_IS110"/>
    <property type="match status" value="1"/>
</dbReference>
<dbReference type="InterPro" id="IPR003346">
    <property type="entry name" value="Transposase_20"/>
</dbReference>
<dbReference type="EMBL" id="JAAGLQ010000264">
    <property type="protein sequence ID" value="NEA16484.1"/>
    <property type="molecule type" value="Genomic_DNA"/>
</dbReference>
<feature type="domain" description="Transposase IS116/IS110/IS902 C-terminal" evidence="3">
    <location>
        <begin position="234"/>
        <end position="314"/>
    </location>
</feature>
<dbReference type="AlphaFoldDB" id="A0A6N9TY92"/>
<dbReference type="Pfam" id="PF02371">
    <property type="entry name" value="Transposase_20"/>
    <property type="match status" value="1"/>
</dbReference>
<dbReference type="GO" id="GO:0006313">
    <property type="term" value="P:DNA transposition"/>
    <property type="evidence" value="ECO:0007669"/>
    <property type="project" value="InterPro"/>
</dbReference>
<dbReference type="InterPro" id="IPR002525">
    <property type="entry name" value="Transp_IS110-like_N"/>
</dbReference>
<accession>A0A6N9TY92</accession>
<comment type="caution">
    <text evidence="4">The sequence shown here is derived from an EMBL/GenBank/DDBJ whole genome shotgun (WGS) entry which is preliminary data.</text>
</comment>
<name>A0A6N9TY92_STRHA</name>
<organism evidence="4 5">
    <name type="scientific">Streptomyces halstedii</name>
    <dbReference type="NCBI Taxonomy" id="1944"/>
    <lineage>
        <taxon>Bacteria</taxon>
        <taxon>Bacillati</taxon>
        <taxon>Actinomycetota</taxon>
        <taxon>Actinomycetes</taxon>
        <taxon>Kitasatosporales</taxon>
        <taxon>Streptomycetaceae</taxon>
        <taxon>Streptomyces</taxon>
    </lineage>
</organism>